<keyword evidence="2" id="KW-0963">Cytoplasm</keyword>
<evidence type="ECO:0000313" key="10">
    <source>
        <dbReference type="EMBL" id="KPM31527.1"/>
    </source>
</evidence>
<dbReference type="Gene3D" id="1.10.10.10">
    <property type="entry name" value="Winged helix-like DNA-binding domain superfamily/Winged helix DNA-binding domain"/>
    <property type="match status" value="1"/>
</dbReference>
<dbReference type="InterPro" id="IPR051476">
    <property type="entry name" value="Bac_ResReg_Asp_Phosphatase"/>
</dbReference>
<keyword evidence="8" id="KW-0812">Transmembrane</keyword>
<dbReference type="SMART" id="SM00421">
    <property type="entry name" value="HTH_LUXR"/>
    <property type="match status" value="1"/>
</dbReference>
<dbReference type="GO" id="GO:0003677">
    <property type="term" value="F:DNA binding"/>
    <property type="evidence" value="ECO:0007669"/>
    <property type="project" value="InterPro"/>
</dbReference>
<evidence type="ECO:0000256" key="6">
    <source>
        <dbReference type="PROSITE-ProRule" id="PRU00339"/>
    </source>
</evidence>
<dbReference type="GO" id="GO:0006355">
    <property type="term" value="P:regulation of DNA-templated transcription"/>
    <property type="evidence" value="ECO:0007669"/>
    <property type="project" value="InterPro"/>
</dbReference>
<comment type="similarity">
    <text evidence="5">Belongs to the Rap family.</text>
</comment>
<keyword evidence="7" id="KW-0175">Coiled coil</keyword>
<dbReference type="SUPFAM" id="SSF48452">
    <property type="entry name" value="TPR-like"/>
    <property type="match status" value="3"/>
</dbReference>
<evidence type="ECO:0000256" key="3">
    <source>
        <dbReference type="ARBA" id="ARBA00022737"/>
    </source>
</evidence>
<dbReference type="STRING" id="1300341.I595_2014"/>
<dbReference type="PROSITE" id="PS50005">
    <property type="entry name" value="TPR"/>
    <property type="match status" value="1"/>
</dbReference>
<evidence type="ECO:0000256" key="5">
    <source>
        <dbReference type="ARBA" id="ARBA00038253"/>
    </source>
</evidence>
<keyword evidence="4 6" id="KW-0802">TPR repeat</keyword>
<feature type="repeat" description="TPR" evidence="6">
    <location>
        <begin position="286"/>
        <end position="319"/>
    </location>
</feature>
<comment type="subcellular location">
    <subcellularLocation>
        <location evidence="1">Cytoplasm</location>
    </subcellularLocation>
</comment>
<dbReference type="SUPFAM" id="SSF46894">
    <property type="entry name" value="C-terminal effector domain of the bipartite response regulators"/>
    <property type="match status" value="1"/>
</dbReference>
<dbReference type="PANTHER" id="PTHR46630">
    <property type="entry name" value="TETRATRICOPEPTIDE REPEAT PROTEIN 29"/>
    <property type="match status" value="1"/>
</dbReference>
<evidence type="ECO:0000259" key="9">
    <source>
        <dbReference type="SMART" id="SM00421"/>
    </source>
</evidence>
<keyword evidence="10" id="KW-0687">Ribonucleoprotein</keyword>
<accession>A0A0P7AYP0</accession>
<comment type="caution">
    <text evidence="10">The sequence shown here is derived from an EMBL/GenBank/DDBJ whole genome shotgun (WGS) entry which is preliminary data.</text>
</comment>
<gene>
    <name evidence="10" type="ORF">I595_2014</name>
</gene>
<keyword evidence="11" id="KW-1185">Reference proteome</keyword>
<feature type="coiled-coil region" evidence="7">
    <location>
        <begin position="408"/>
        <end position="437"/>
    </location>
</feature>
<keyword evidence="8" id="KW-0472">Membrane</keyword>
<feature type="coiled-coil region" evidence="7">
    <location>
        <begin position="470"/>
        <end position="528"/>
    </location>
</feature>
<evidence type="ECO:0000256" key="1">
    <source>
        <dbReference type="ARBA" id="ARBA00004496"/>
    </source>
</evidence>
<dbReference type="SMART" id="SM00028">
    <property type="entry name" value="TPR"/>
    <property type="match status" value="6"/>
</dbReference>
<keyword evidence="10" id="KW-0689">Ribosomal protein</keyword>
<dbReference type="InterPro" id="IPR036388">
    <property type="entry name" value="WH-like_DNA-bd_sf"/>
</dbReference>
<dbReference type="InterPro" id="IPR019734">
    <property type="entry name" value="TPR_rpt"/>
</dbReference>
<evidence type="ECO:0000256" key="4">
    <source>
        <dbReference type="ARBA" id="ARBA00022803"/>
    </source>
</evidence>
<feature type="domain" description="HTH luxR-type" evidence="9">
    <location>
        <begin position="564"/>
        <end position="621"/>
    </location>
</feature>
<dbReference type="InterPro" id="IPR016032">
    <property type="entry name" value="Sig_transdc_resp-reg_C-effctor"/>
</dbReference>
<reference evidence="10 11" key="1">
    <citation type="submission" date="2015-09" db="EMBL/GenBank/DDBJ databases">
        <title>Genome sequence of the marine flavobacterium Croceitalea dokdonensis DOKDO 023 that contains proton- and sodium-pumping rhodopsins.</title>
        <authorList>
            <person name="Kwon S.-K."/>
            <person name="Lee H.K."/>
            <person name="Kwak M.-J."/>
            <person name="Kim J.F."/>
        </authorList>
    </citation>
    <scope>NUCLEOTIDE SEQUENCE [LARGE SCALE GENOMIC DNA]</scope>
    <source>
        <strain evidence="10 11">DOKDO 023</strain>
    </source>
</reference>
<dbReference type="GO" id="GO:0005840">
    <property type="term" value="C:ribosome"/>
    <property type="evidence" value="ECO:0007669"/>
    <property type="project" value="UniProtKB-KW"/>
</dbReference>
<dbReference type="AlphaFoldDB" id="A0A0P7AYP0"/>
<evidence type="ECO:0000313" key="11">
    <source>
        <dbReference type="Proteomes" id="UP000050280"/>
    </source>
</evidence>
<dbReference type="PATRIC" id="fig|1300341.3.peg.2198"/>
<dbReference type="Gene3D" id="1.25.40.10">
    <property type="entry name" value="Tetratricopeptide repeat domain"/>
    <property type="match status" value="3"/>
</dbReference>
<feature type="transmembrane region" description="Helical" evidence="8">
    <location>
        <begin position="446"/>
        <end position="466"/>
    </location>
</feature>
<dbReference type="Pfam" id="PF13181">
    <property type="entry name" value="TPR_8"/>
    <property type="match status" value="2"/>
</dbReference>
<dbReference type="RefSeq" id="WP_054559140.1">
    <property type="nucleotide sequence ID" value="NZ_LDJX01000004.1"/>
</dbReference>
<dbReference type="EMBL" id="LDJX01000004">
    <property type="protein sequence ID" value="KPM31527.1"/>
    <property type="molecule type" value="Genomic_DNA"/>
</dbReference>
<dbReference type="PANTHER" id="PTHR46630:SF1">
    <property type="entry name" value="TETRATRICOPEPTIDE REPEAT PROTEIN 29"/>
    <property type="match status" value="1"/>
</dbReference>
<protein>
    <submittedName>
        <fullName evidence="10">50S ribosomal protein L33</fullName>
    </submittedName>
</protein>
<name>A0A0P7AYP0_9FLAO</name>
<evidence type="ECO:0000256" key="2">
    <source>
        <dbReference type="ARBA" id="ARBA00022490"/>
    </source>
</evidence>
<dbReference type="OrthoDB" id="9810596at2"/>
<dbReference type="Pfam" id="PF13424">
    <property type="entry name" value="TPR_12"/>
    <property type="match status" value="1"/>
</dbReference>
<evidence type="ECO:0000256" key="8">
    <source>
        <dbReference type="SAM" id="Phobius"/>
    </source>
</evidence>
<keyword evidence="8" id="KW-1133">Transmembrane helix</keyword>
<dbReference type="InterPro" id="IPR011990">
    <property type="entry name" value="TPR-like_helical_dom_sf"/>
</dbReference>
<proteinExistence type="inferred from homology"/>
<evidence type="ECO:0000256" key="7">
    <source>
        <dbReference type="SAM" id="Coils"/>
    </source>
</evidence>
<keyword evidence="3" id="KW-0677">Repeat</keyword>
<dbReference type="GO" id="GO:0005737">
    <property type="term" value="C:cytoplasm"/>
    <property type="evidence" value="ECO:0007669"/>
    <property type="project" value="UniProtKB-SubCell"/>
</dbReference>
<dbReference type="Proteomes" id="UP000050280">
    <property type="component" value="Unassembled WGS sequence"/>
</dbReference>
<dbReference type="InterPro" id="IPR000792">
    <property type="entry name" value="Tscrpt_reg_LuxR_C"/>
</dbReference>
<organism evidence="10 11">
    <name type="scientific">Croceitalea dokdonensis DOKDO 023</name>
    <dbReference type="NCBI Taxonomy" id="1300341"/>
    <lineage>
        <taxon>Bacteria</taxon>
        <taxon>Pseudomonadati</taxon>
        <taxon>Bacteroidota</taxon>
        <taxon>Flavobacteriia</taxon>
        <taxon>Flavobacteriales</taxon>
        <taxon>Flavobacteriaceae</taxon>
        <taxon>Croceitalea</taxon>
    </lineage>
</organism>
<sequence>MKQFLLPVLGLSLFHIAISNGQNIKYSKEHDSLLKIYHTIPNDTAKASLLGKLHLSVLYSDIELAKKYALEQLQLSTKLNYVKRVAFANYNIGGYYKNVGQKDSARYYFEKAKRIFLTSDYPRGEVIANNALAILELAEGNADRALEMINENIKRRISMEDSVGLAKEYNFKGGIYEHKGNFQLAYQYVLKALEIYKKKDQPLDKADALYVLSSLESGFENFEKSKEYSLEALSIYKAQGDSFYEALLTVGIGQDYYNLEAYEDAKNYLLNGLEKAKIIKSPVIEGMALRNLGRTYIKLGKVDEGIRHLKSAVKLNEDNDRPLALLRTLNNISEAYNEIGNPDRAISYMNRAVRLSDSVEAPTLLAAAFEIRSKAWKQKKEYQNALEDYERFKFLEDSIFTVKKNKQIEELRTIYETEKKEQQIAKQEQAIDLLEEKAKVSYLQKLLLGGSIGFLLLLLGFGYYGFRQKIRRNRLEKEKLDAELAFKKKELTTHALHLAKKNEVLESLKQKAEEFKEKEESKKGYQQLIKTINFDLQNDNNWENFARYFEEVHKDFNGNVKAKYPQVTSNELRLLALLKMNLSSKEIANILNISPEGIKKARYRLRKKLDITTEDSLQDLVLSL</sequence>